<evidence type="ECO:0008006" key="3">
    <source>
        <dbReference type="Google" id="ProtNLM"/>
    </source>
</evidence>
<gene>
    <name evidence="1" type="ORF">SAMN04488131_108128</name>
</gene>
<protein>
    <recommendedName>
        <fullName evidence="3">Lipoprotein</fullName>
    </recommendedName>
</protein>
<dbReference type="RefSeq" id="WP_091205300.1">
    <property type="nucleotide sequence ID" value="NZ_FONQ01000008.1"/>
</dbReference>
<reference evidence="2" key="1">
    <citation type="submission" date="2016-10" db="EMBL/GenBank/DDBJ databases">
        <authorList>
            <person name="Varghese N."/>
            <person name="Submissions S."/>
        </authorList>
    </citation>
    <scope>NUCLEOTIDE SEQUENCE [LARGE SCALE GENOMIC DNA]</scope>
    <source>
        <strain evidence="2">CGMCC 1.9227</strain>
    </source>
</reference>
<evidence type="ECO:0000313" key="1">
    <source>
        <dbReference type="EMBL" id="SFF08840.1"/>
    </source>
</evidence>
<name>A0A1I2FVY5_9FLAO</name>
<dbReference type="PROSITE" id="PS51257">
    <property type="entry name" value="PROKAR_LIPOPROTEIN"/>
    <property type="match status" value="1"/>
</dbReference>
<accession>A0A1I2FVY5</accession>
<organism evidence="1 2">
    <name type="scientific">Flavobacterium xueshanense</name>
    <dbReference type="NCBI Taxonomy" id="935223"/>
    <lineage>
        <taxon>Bacteria</taxon>
        <taxon>Pseudomonadati</taxon>
        <taxon>Bacteroidota</taxon>
        <taxon>Flavobacteriia</taxon>
        <taxon>Flavobacteriales</taxon>
        <taxon>Flavobacteriaceae</taxon>
        <taxon>Flavobacterium</taxon>
    </lineage>
</organism>
<proteinExistence type="predicted"/>
<keyword evidence="2" id="KW-1185">Reference proteome</keyword>
<dbReference type="OrthoDB" id="794403at2"/>
<evidence type="ECO:0000313" key="2">
    <source>
        <dbReference type="Proteomes" id="UP000198596"/>
    </source>
</evidence>
<dbReference type="STRING" id="935223.SAMN04488131_108128"/>
<dbReference type="EMBL" id="FONQ01000008">
    <property type="protein sequence ID" value="SFF08840.1"/>
    <property type="molecule type" value="Genomic_DNA"/>
</dbReference>
<dbReference type="Proteomes" id="UP000198596">
    <property type="component" value="Unassembled WGS sequence"/>
</dbReference>
<sequence length="157" mass="17556">MKKVILLGVVFMSVFVSCKKVIETEEPPAVLEKIVVEEPESKECYRAILQKDTVSLTLNIKNGQLSSGNLSYNFYEKDKNVGTLVGELKGDTLYADYTFMSEGISSVREVAFLKKDDSYVEGFGDVIDDNNGKVTFKDKKQLQFDGNVVLSKVDCKM</sequence>
<dbReference type="AlphaFoldDB" id="A0A1I2FVY5"/>